<dbReference type="PANTHER" id="PTHR10953">
    <property type="entry name" value="UBIQUITIN-ACTIVATING ENZYME E1"/>
    <property type="match status" value="1"/>
</dbReference>
<dbReference type="InterPro" id="IPR035985">
    <property type="entry name" value="Ubiquitin-activating_enz"/>
</dbReference>
<sequence>MSALDPGTKSIPLQITEGGLAALIHSLYRPRGALTLRFYSTKRPCMTARSGCGAWRPSRGCATRRSWWCACAARDGGDQEYRACGDREARRRGWGRVAAEDLGAGFFFHDEDVGEKRVDAARARIESLNPLVAVETLADGVDLVCATDLDRESLIRLNDACRRAGKPFYAGGTYGLLGYIFCDLLQHDYIAPDRSAQKDAGKNVKNTAVYCPLRTALEHRWSGLSGGIPKSLIRRCCLQFSRFGSISPPTGALPDDAAAATELEVIANGLLQKADVNKTLPSIPRDRIEIAATTAAHELSPCVLCQSILGKTSSRTADNILIKSANKDIDRYRKSPQAGRNYRNDPPQLAASAPRKHPGNSL</sequence>
<dbReference type="SUPFAM" id="SSF69572">
    <property type="entry name" value="Activating enzymes of the ubiquitin-like proteins"/>
    <property type="match status" value="1"/>
</dbReference>
<dbReference type="GO" id="GO:0031510">
    <property type="term" value="C:SUMO activating enzyme complex"/>
    <property type="evidence" value="ECO:0007669"/>
    <property type="project" value="TreeGrafter"/>
</dbReference>
<dbReference type="Proteomes" id="UP000092993">
    <property type="component" value="Unassembled WGS sequence"/>
</dbReference>
<dbReference type="Gene3D" id="3.40.50.720">
    <property type="entry name" value="NAD(P)-binding Rossmann-like Domain"/>
    <property type="match status" value="1"/>
</dbReference>
<organism evidence="2 3">
    <name type="scientific">Grifola frondosa</name>
    <name type="common">Maitake</name>
    <name type="synonym">Polyporus frondosus</name>
    <dbReference type="NCBI Taxonomy" id="5627"/>
    <lineage>
        <taxon>Eukaryota</taxon>
        <taxon>Fungi</taxon>
        <taxon>Dikarya</taxon>
        <taxon>Basidiomycota</taxon>
        <taxon>Agaricomycotina</taxon>
        <taxon>Agaricomycetes</taxon>
        <taxon>Polyporales</taxon>
        <taxon>Grifolaceae</taxon>
        <taxon>Grifola</taxon>
    </lineage>
</organism>
<proteinExistence type="predicted"/>
<name>A0A1C7LVS7_GRIFR</name>
<dbReference type="InterPro" id="IPR045886">
    <property type="entry name" value="ThiF/MoeB/HesA"/>
</dbReference>
<evidence type="ECO:0000256" key="1">
    <source>
        <dbReference type="SAM" id="MobiDB-lite"/>
    </source>
</evidence>
<dbReference type="STRING" id="5627.A0A1C7LVS7"/>
<dbReference type="EMBL" id="LUGG01000019">
    <property type="protein sequence ID" value="OBZ68853.1"/>
    <property type="molecule type" value="Genomic_DNA"/>
</dbReference>
<dbReference type="GO" id="GO:0016925">
    <property type="term" value="P:protein sumoylation"/>
    <property type="evidence" value="ECO:0007669"/>
    <property type="project" value="TreeGrafter"/>
</dbReference>
<dbReference type="PANTHER" id="PTHR10953:SF162">
    <property type="entry name" value="SUMO-ACTIVATING ENZYME SUBUNIT 1"/>
    <property type="match status" value="1"/>
</dbReference>
<dbReference type="GO" id="GO:0019948">
    <property type="term" value="F:SUMO activating enzyme activity"/>
    <property type="evidence" value="ECO:0007669"/>
    <property type="project" value="TreeGrafter"/>
</dbReference>
<protein>
    <submittedName>
        <fullName evidence="2">DNA damage tolerance protein RHC31</fullName>
    </submittedName>
</protein>
<evidence type="ECO:0000313" key="3">
    <source>
        <dbReference type="Proteomes" id="UP000092993"/>
    </source>
</evidence>
<dbReference type="AlphaFoldDB" id="A0A1C7LVS7"/>
<gene>
    <name evidence="2" type="primary">AOS1</name>
    <name evidence="2" type="ORF">A0H81_11063</name>
</gene>
<evidence type="ECO:0000313" key="2">
    <source>
        <dbReference type="EMBL" id="OBZ68853.1"/>
    </source>
</evidence>
<feature type="region of interest" description="Disordered" evidence="1">
    <location>
        <begin position="331"/>
        <end position="362"/>
    </location>
</feature>
<accession>A0A1C7LVS7</accession>
<dbReference type="OrthoDB" id="1708823at2759"/>
<comment type="caution">
    <text evidence="2">The sequence shown here is derived from an EMBL/GenBank/DDBJ whole genome shotgun (WGS) entry which is preliminary data.</text>
</comment>
<keyword evidence="3" id="KW-1185">Reference proteome</keyword>
<reference evidence="2 3" key="1">
    <citation type="submission" date="2016-03" db="EMBL/GenBank/DDBJ databases">
        <title>Whole genome sequencing of Grifola frondosa 9006-11.</title>
        <authorList>
            <person name="Min B."/>
            <person name="Park H."/>
            <person name="Kim J.-G."/>
            <person name="Cho H."/>
            <person name="Oh Y.-L."/>
            <person name="Kong W.-S."/>
            <person name="Choi I.-G."/>
        </authorList>
    </citation>
    <scope>NUCLEOTIDE SEQUENCE [LARGE SCALE GENOMIC DNA]</scope>
    <source>
        <strain evidence="2 3">9006-11</strain>
    </source>
</reference>
<dbReference type="GO" id="GO:0005737">
    <property type="term" value="C:cytoplasm"/>
    <property type="evidence" value="ECO:0007669"/>
    <property type="project" value="TreeGrafter"/>
</dbReference>